<keyword evidence="7" id="KW-1185">Reference proteome</keyword>
<keyword evidence="3" id="KW-0862">Zinc</keyword>
<feature type="region of interest" description="Disordered" evidence="4">
    <location>
        <begin position="115"/>
        <end position="148"/>
    </location>
</feature>
<protein>
    <recommendedName>
        <fullName evidence="5">RanBP2-type domain-containing protein</fullName>
    </recommendedName>
</protein>
<dbReference type="RefSeq" id="WP_188977576.1">
    <property type="nucleotide sequence ID" value="NZ_BMPG01000002.1"/>
</dbReference>
<keyword evidence="2" id="KW-0863">Zinc-finger</keyword>
<evidence type="ECO:0000313" key="6">
    <source>
        <dbReference type="EMBL" id="GGL58012.1"/>
    </source>
</evidence>
<evidence type="ECO:0000256" key="3">
    <source>
        <dbReference type="ARBA" id="ARBA00022833"/>
    </source>
</evidence>
<evidence type="ECO:0000256" key="1">
    <source>
        <dbReference type="ARBA" id="ARBA00022723"/>
    </source>
</evidence>
<dbReference type="OrthoDB" id="262791at2157"/>
<feature type="domain" description="RanBP2-type" evidence="5">
    <location>
        <begin position="16"/>
        <end position="47"/>
    </location>
</feature>
<dbReference type="GO" id="GO:0008270">
    <property type="term" value="F:zinc ion binding"/>
    <property type="evidence" value="ECO:0007669"/>
    <property type="project" value="UniProtKB-KW"/>
</dbReference>
<name>A0A830FI30_9EURY</name>
<evidence type="ECO:0000256" key="2">
    <source>
        <dbReference type="ARBA" id="ARBA00022771"/>
    </source>
</evidence>
<evidence type="ECO:0000256" key="4">
    <source>
        <dbReference type="SAM" id="MobiDB-lite"/>
    </source>
</evidence>
<dbReference type="InterPro" id="IPR035940">
    <property type="entry name" value="CAP_sf"/>
</dbReference>
<evidence type="ECO:0000313" key="7">
    <source>
        <dbReference type="Proteomes" id="UP000607197"/>
    </source>
</evidence>
<proteinExistence type="predicted"/>
<dbReference type="InterPro" id="IPR001876">
    <property type="entry name" value="Znf_RanBP2"/>
</dbReference>
<dbReference type="Gene3D" id="3.40.33.10">
    <property type="entry name" value="CAP"/>
    <property type="match status" value="1"/>
</dbReference>
<feature type="compositionally biased region" description="Low complexity" evidence="4">
    <location>
        <begin position="61"/>
        <end position="81"/>
    </location>
</feature>
<dbReference type="EMBL" id="BMPG01000002">
    <property type="protein sequence ID" value="GGL58012.1"/>
    <property type="molecule type" value="Genomic_DNA"/>
</dbReference>
<comment type="caution">
    <text evidence="6">The sequence shown here is derived from an EMBL/GenBank/DDBJ whole genome shotgun (WGS) entry which is preliminary data.</text>
</comment>
<evidence type="ECO:0000259" key="5">
    <source>
        <dbReference type="PROSITE" id="PS50199"/>
    </source>
</evidence>
<feature type="compositionally biased region" description="Polar residues" evidence="4">
    <location>
        <begin position="118"/>
        <end position="139"/>
    </location>
</feature>
<organism evidence="6 7">
    <name type="scientific">Halocalculus aciditolerans</name>
    <dbReference type="NCBI Taxonomy" id="1383812"/>
    <lineage>
        <taxon>Archaea</taxon>
        <taxon>Methanobacteriati</taxon>
        <taxon>Methanobacteriota</taxon>
        <taxon>Stenosarchaea group</taxon>
        <taxon>Halobacteria</taxon>
        <taxon>Halobacteriales</taxon>
        <taxon>Halobacteriaceae</taxon>
        <taxon>Halocalculus</taxon>
    </lineage>
</organism>
<dbReference type="AlphaFoldDB" id="A0A830FI30"/>
<accession>A0A830FI30</accession>
<keyword evidence="1" id="KW-0479">Metal-binding</keyword>
<sequence length="286" mass="31332">MDFVQTTEQVDDRDLEPGEFEWRCKECGTRHPKNSPPCKKCGSMRFEKSPLRLNSSNPSVPRQRGQSVQSGSESESASGVPSSRRALLGYGVAAGAVLLGGGALIYDNDFANQEDDTSASVDNAESPSNNDAAANTSPTVDDVPGQADSASDIEFSTVEAMMRSQLNSSRSNSLTVKSETDDASTYYTRYLVKNGYESMDSDTLDQSFQEFGLQNWYAVRNKFTLESGRAIDYYESPGQLASDIIDGWREDPDIRNSLDSPEYRHYGADIHTATNGDVYVTVVLSD</sequence>
<dbReference type="Proteomes" id="UP000607197">
    <property type="component" value="Unassembled WGS sequence"/>
</dbReference>
<gene>
    <name evidence="6" type="ORF">GCM10009039_15270</name>
</gene>
<reference evidence="6" key="2">
    <citation type="submission" date="2020-09" db="EMBL/GenBank/DDBJ databases">
        <authorList>
            <person name="Sun Q."/>
            <person name="Ohkuma M."/>
        </authorList>
    </citation>
    <scope>NUCLEOTIDE SEQUENCE</scope>
    <source>
        <strain evidence="6">JCM 19596</strain>
    </source>
</reference>
<dbReference type="PROSITE" id="PS50199">
    <property type="entry name" value="ZF_RANBP2_2"/>
    <property type="match status" value="1"/>
</dbReference>
<reference evidence="6" key="1">
    <citation type="journal article" date="2014" name="Int. J. Syst. Evol. Microbiol.">
        <title>Complete genome sequence of Corynebacterium casei LMG S-19264T (=DSM 44701T), isolated from a smear-ripened cheese.</title>
        <authorList>
            <consortium name="US DOE Joint Genome Institute (JGI-PGF)"/>
            <person name="Walter F."/>
            <person name="Albersmeier A."/>
            <person name="Kalinowski J."/>
            <person name="Ruckert C."/>
        </authorList>
    </citation>
    <scope>NUCLEOTIDE SEQUENCE</scope>
    <source>
        <strain evidence="6">JCM 19596</strain>
    </source>
</reference>
<feature type="region of interest" description="Disordered" evidence="4">
    <location>
        <begin position="26"/>
        <end position="81"/>
    </location>
</feature>